<reference evidence="1" key="1">
    <citation type="submission" date="2021-02" db="EMBL/GenBank/DDBJ databases">
        <authorList>
            <person name="Nowell W R."/>
        </authorList>
    </citation>
    <scope>NUCLEOTIDE SEQUENCE</scope>
</reference>
<sequence length="59" mass="7105">MEIQYGDEKRARKVLYRALNHVQTMDYPLIICDILLEHEKKYGTIQQLKETNDKLKQIK</sequence>
<accession>A0A8S2Y9G2</accession>
<proteinExistence type="predicted"/>
<gene>
    <name evidence="1" type="ORF">BYL167_LOCUS37978</name>
    <name evidence="2" type="ORF">GIL414_LOCUS53290</name>
</gene>
<name>A0A8S2Y9G2_9BILA</name>
<dbReference type="EMBL" id="CAJOBH010087467">
    <property type="protein sequence ID" value="CAF4547812.1"/>
    <property type="molecule type" value="Genomic_DNA"/>
</dbReference>
<protein>
    <submittedName>
        <fullName evidence="1">Uncharacterized protein</fullName>
    </submittedName>
</protein>
<dbReference type="Proteomes" id="UP000681967">
    <property type="component" value="Unassembled WGS sequence"/>
</dbReference>
<dbReference type="Gene3D" id="1.25.40.10">
    <property type="entry name" value="Tetratricopeptide repeat domain"/>
    <property type="match status" value="1"/>
</dbReference>
<comment type="caution">
    <text evidence="1">The sequence shown here is derived from an EMBL/GenBank/DDBJ whole genome shotgun (WGS) entry which is preliminary data.</text>
</comment>
<evidence type="ECO:0000313" key="3">
    <source>
        <dbReference type="Proteomes" id="UP000681967"/>
    </source>
</evidence>
<dbReference type="EMBL" id="CAJOBJ010184513">
    <property type="protein sequence ID" value="CAF4930639.1"/>
    <property type="molecule type" value="Genomic_DNA"/>
</dbReference>
<dbReference type="InterPro" id="IPR011990">
    <property type="entry name" value="TPR-like_helical_dom_sf"/>
</dbReference>
<feature type="non-terminal residue" evidence="1">
    <location>
        <position position="59"/>
    </location>
</feature>
<dbReference type="AlphaFoldDB" id="A0A8S2Y9G2"/>
<dbReference type="Proteomes" id="UP000681720">
    <property type="component" value="Unassembled WGS sequence"/>
</dbReference>
<evidence type="ECO:0000313" key="2">
    <source>
        <dbReference type="EMBL" id="CAF4930639.1"/>
    </source>
</evidence>
<evidence type="ECO:0000313" key="1">
    <source>
        <dbReference type="EMBL" id="CAF4547812.1"/>
    </source>
</evidence>
<organism evidence="1 3">
    <name type="scientific">Rotaria magnacalcarata</name>
    <dbReference type="NCBI Taxonomy" id="392030"/>
    <lineage>
        <taxon>Eukaryota</taxon>
        <taxon>Metazoa</taxon>
        <taxon>Spiralia</taxon>
        <taxon>Gnathifera</taxon>
        <taxon>Rotifera</taxon>
        <taxon>Eurotatoria</taxon>
        <taxon>Bdelloidea</taxon>
        <taxon>Philodinida</taxon>
        <taxon>Philodinidae</taxon>
        <taxon>Rotaria</taxon>
    </lineage>
</organism>